<feature type="region of interest" description="Disordered" evidence="8">
    <location>
        <begin position="221"/>
        <end position="251"/>
    </location>
</feature>
<evidence type="ECO:0000313" key="13">
    <source>
        <dbReference type="RefSeq" id="XP_020633188.2"/>
    </source>
</evidence>
<dbReference type="InterPro" id="IPR003879">
    <property type="entry name" value="Butyrophylin_SPRY"/>
</dbReference>
<dbReference type="InterPro" id="IPR050143">
    <property type="entry name" value="TRIM/RBCC"/>
</dbReference>
<keyword evidence="4 7" id="KW-0863">Zinc-finger</keyword>
<feature type="compositionally biased region" description="Polar residues" evidence="8">
    <location>
        <begin position="241"/>
        <end position="251"/>
    </location>
</feature>
<dbReference type="PROSITE" id="PS00518">
    <property type="entry name" value="ZF_RING_1"/>
    <property type="match status" value="1"/>
</dbReference>
<dbReference type="GO" id="GO:0008270">
    <property type="term" value="F:zinc ion binding"/>
    <property type="evidence" value="ECO:0007669"/>
    <property type="project" value="UniProtKB-KW"/>
</dbReference>
<dbReference type="AlphaFoldDB" id="A0A6J0SEF3"/>
<dbReference type="SMART" id="SM00336">
    <property type="entry name" value="BBOX"/>
    <property type="match status" value="1"/>
</dbReference>
<dbReference type="InterPro" id="IPR013083">
    <property type="entry name" value="Znf_RING/FYVE/PHD"/>
</dbReference>
<reference evidence="13" key="2">
    <citation type="submission" date="2025-08" db="UniProtKB">
        <authorList>
            <consortium name="RefSeq"/>
        </authorList>
    </citation>
    <scope>IDENTIFICATION</scope>
</reference>
<evidence type="ECO:0000256" key="8">
    <source>
        <dbReference type="SAM" id="MobiDB-lite"/>
    </source>
</evidence>
<dbReference type="Gene3D" id="2.60.120.920">
    <property type="match status" value="1"/>
</dbReference>
<protein>
    <submittedName>
        <fullName evidence="13">E3 ubiquitin-protein ligase TRIM7-like isoform X2</fullName>
    </submittedName>
</protein>
<evidence type="ECO:0000256" key="3">
    <source>
        <dbReference type="ARBA" id="ARBA00022723"/>
    </source>
</evidence>
<dbReference type="InterPro" id="IPR017907">
    <property type="entry name" value="Znf_RING_CS"/>
</dbReference>
<dbReference type="Pfam" id="PF00643">
    <property type="entry name" value="zf-B_box"/>
    <property type="match status" value="1"/>
</dbReference>
<feature type="domain" description="B box-type" evidence="10">
    <location>
        <begin position="100"/>
        <end position="141"/>
    </location>
</feature>
<dbReference type="PRINTS" id="PR01407">
    <property type="entry name" value="BUTYPHLNCDUF"/>
</dbReference>
<evidence type="ECO:0000256" key="4">
    <source>
        <dbReference type="ARBA" id="ARBA00022771"/>
    </source>
</evidence>
<dbReference type="InterPro" id="IPR003877">
    <property type="entry name" value="SPRY_dom"/>
</dbReference>
<dbReference type="PROSITE" id="PS50089">
    <property type="entry name" value="ZF_RING_2"/>
    <property type="match status" value="1"/>
</dbReference>
<dbReference type="RefSeq" id="XP_020633188.2">
    <property type="nucleotide sequence ID" value="XM_020777529.2"/>
</dbReference>
<dbReference type="SMART" id="SM00184">
    <property type="entry name" value="RING"/>
    <property type="match status" value="1"/>
</dbReference>
<dbReference type="InterPro" id="IPR001841">
    <property type="entry name" value="Znf_RING"/>
</dbReference>
<dbReference type="Gene3D" id="3.30.160.60">
    <property type="entry name" value="Classic Zinc Finger"/>
    <property type="match status" value="1"/>
</dbReference>
<feature type="domain" description="B30.2/SPRY" evidence="11">
    <location>
        <begin position="268"/>
        <end position="458"/>
    </location>
</feature>
<evidence type="ECO:0000259" key="11">
    <source>
        <dbReference type="PROSITE" id="PS50188"/>
    </source>
</evidence>
<keyword evidence="3" id="KW-0479">Metal-binding</keyword>
<dbReference type="InterPro" id="IPR013320">
    <property type="entry name" value="ConA-like_dom_sf"/>
</dbReference>
<dbReference type="PANTHER" id="PTHR24103">
    <property type="entry name" value="E3 UBIQUITIN-PROTEIN LIGASE TRIM"/>
    <property type="match status" value="1"/>
</dbReference>
<keyword evidence="2" id="KW-0528">Neurotoxin</keyword>
<dbReference type="SMART" id="SM00449">
    <property type="entry name" value="SPRY"/>
    <property type="match status" value="1"/>
</dbReference>
<organism evidence="12 13">
    <name type="scientific">Pogona vitticeps</name>
    <name type="common">central bearded dragon</name>
    <dbReference type="NCBI Taxonomy" id="103695"/>
    <lineage>
        <taxon>Eukaryota</taxon>
        <taxon>Metazoa</taxon>
        <taxon>Chordata</taxon>
        <taxon>Craniata</taxon>
        <taxon>Vertebrata</taxon>
        <taxon>Euteleostomi</taxon>
        <taxon>Lepidosauria</taxon>
        <taxon>Squamata</taxon>
        <taxon>Bifurcata</taxon>
        <taxon>Unidentata</taxon>
        <taxon>Episquamata</taxon>
        <taxon>Toxicofera</taxon>
        <taxon>Iguania</taxon>
        <taxon>Acrodonta</taxon>
        <taxon>Agamidae</taxon>
        <taxon>Amphibolurinae</taxon>
        <taxon>Pogona</taxon>
    </lineage>
</organism>
<dbReference type="PROSITE" id="PS50188">
    <property type="entry name" value="B302_SPRY"/>
    <property type="match status" value="1"/>
</dbReference>
<evidence type="ECO:0000259" key="9">
    <source>
        <dbReference type="PROSITE" id="PS50089"/>
    </source>
</evidence>
<dbReference type="CDD" id="cd19762">
    <property type="entry name" value="Bbox2_TRIM7-like"/>
    <property type="match status" value="1"/>
</dbReference>
<dbReference type="SUPFAM" id="SSF49899">
    <property type="entry name" value="Concanavalin A-like lectins/glucanases"/>
    <property type="match status" value="1"/>
</dbReference>
<dbReference type="SUPFAM" id="SSF57845">
    <property type="entry name" value="B-box zinc-binding domain"/>
    <property type="match status" value="1"/>
</dbReference>
<evidence type="ECO:0000256" key="6">
    <source>
        <dbReference type="ARBA" id="ARBA00034460"/>
    </source>
</evidence>
<comment type="similarity">
    <text evidence="1">Belongs to the ohanin/vespryn family.</text>
</comment>
<dbReference type="Proteomes" id="UP001652642">
    <property type="component" value="Chromosome 2"/>
</dbReference>
<dbReference type="InterPro" id="IPR006574">
    <property type="entry name" value="PRY"/>
</dbReference>
<dbReference type="Pfam" id="PF13445">
    <property type="entry name" value="zf-RING_UBOX"/>
    <property type="match status" value="1"/>
</dbReference>
<dbReference type="InterPro" id="IPR043136">
    <property type="entry name" value="B30.2/SPRY_sf"/>
</dbReference>
<keyword evidence="5" id="KW-0862">Zinc</keyword>
<keyword evidence="12" id="KW-1185">Reference proteome</keyword>
<dbReference type="InterPro" id="IPR001870">
    <property type="entry name" value="B30.2/SPRY"/>
</dbReference>
<sequence length="458" mass="51846">MAVGGDPSLTLHDEATCSICLDYFQEPMMIVECGHNFCRACLADYEANEAGRDGLQCPQCRGAFAHHHLRPNRHLGNMVDVIRRLNRQRLGKAGEEASRAASQVCEKHQEAVQLFCQEDRAFLCLVCRESRAHKAHAVLPVDEAAQEYKNQLQGLLTTLTTERGEILKEEWCNQDEVQQMKNIGDLLSRCKREVSETAKADLKRRAESVIEKLAHVSTKLNELAGSSRGQSPHPHGRSRETAASPSVNTSQHGQAFATVPSVFCPYSVIVAHPQQQQRGNRKKWKKENVLLDPETAHPRYIISDDCKRVDWGDVRQDFFYNPKRFQYARCVLGTRGFKSGKHYWTIDVQDGHHWAVGVARESVERDVVLSFEPDEGIWAMARYCDQYKAMTSPPTILELDDEPTEIQVSLNCDAGTVTFYDAEDLTRLYKFECVDFEGEKVFPFFRISDSSTSLSITS</sequence>
<gene>
    <name evidence="13" type="primary">LOC110069954</name>
</gene>
<dbReference type="Pfam" id="PF13765">
    <property type="entry name" value="PRY"/>
    <property type="match status" value="1"/>
</dbReference>
<comment type="function">
    <text evidence="6">Neurotoxin that produces dose-dependent hypolocomotion and hyperalgesia in mice. May directly act on the central nervous system, as it is 6500-fold more potent when administered intracerebroventricularly than intraperitoneal.</text>
</comment>
<dbReference type="GeneID" id="110069954"/>
<dbReference type="Gene3D" id="3.30.40.10">
    <property type="entry name" value="Zinc/RING finger domain, C3HC4 (zinc finger)"/>
    <property type="match status" value="1"/>
</dbReference>
<proteinExistence type="inferred from homology"/>
<evidence type="ECO:0000313" key="12">
    <source>
        <dbReference type="Proteomes" id="UP001652642"/>
    </source>
</evidence>
<accession>A0A6J0SEF3</accession>
<dbReference type="PROSITE" id="PS50119">
    <property type="entry name" value="ZF_BBOX"/>
    <property type="match status" value="1"/>
</dbReference>
<keyword evidence="2" id="KW-0800">Toxin</keyword>
<dbReference type="InterPro" id="IPR027370">
    <property type="entry name" value="Znf-RING_euk"/>
</dbReference>
<evidence type="ECO:0000256" key="1">
    <source>
        <dbReference type="ARBA" id="ARBA00009651"/>
    </source>
</evidence>
<dbReference type="SMART" id="SM00589">
    <property type="entry name" value="PRY"/>
    <property type="match status" value="1"/>
</dbReference>
<evidence type="ECO:0000256" key="2">
    <source>
        <dbReference type="ARBA" id="ARBA00022699"/>
    </source>
</evidence>
<name>A0A6J0SEF3_9SAUR</name>
<evidence type="ECO:0000256" key="5">
    <source>
        <dbReference type="ARBA" id="ARBA00022833"/>
    </source>
</evidence>
<reference evidence="12" key="1">
    <citation type="submission" date="2025-05" db="UniProtKB">
        <authorList>
            <consortium name="RefSeq"/>
        </authorList>
    </citation>
    <scope>NUCLEOTIDE SEQUENCE [LARGE SCALE GENOMIC DNA]</scope>
</reference>
<dbReference type="SUPFAM" id="SSF57850">
    <property type="entry name" value="RING/U-box"/>
    <property type="match status" value="1"/>
</dbReference>
<evidence type="ECO:0000259" key="10">
    <source>
        <dbReference type="PROSITE" id="PS50119"/>
    </source>
</evidence>
<dbReference type="InterPro" id="IPR000315">
    <property type="entry name" value="Znf_B-box"/>
</dbReference>
<feature type="domain" description="RING-type" evidence="9">
    <location>
        <begin position="17"/>
        <end position="61"/>
    </location>
</feature>
<evidence type="ECO:0000256" key="7">
    <source>
        <dbReference type="PROSITE-ProRule" id="PRU00024"/>
    </source>
</evidence>
<dbReference type="Pfam" id="PF00622">
    <property type="entry name" value="SPRY"/>
    <property type="match status" value="1"/>
</dbReference>